<keyword evidence="2" id="KW-0472">Membrane</keyword>
<gene>
    <name evidence="3" type="ORF">ACFSUO_13395</name>
</gene>
<keyword evidence="2" id="KW-0812">Transmembrane</keyword>
<dbReference type="SMART" id="SM01251">
    <property type="entry name" value="KbaA"/>
    <property type="match status" value="1"/>
</dbReference>
<dbReference type="PIRSF" id="PIRSF029886">
    <property type="entry name" value="KBAA"/>
    <property type="match status" value="1"/>
</dbReference>
<accession>A0ABW5VBB2</accession>
<keyword evidence="4" id="KW-1185">Reference proteome</keyword>
<feature type="transmembrane region" description="Helical" evidence="2">
    <location>
        <begin position="84"/>
        <end position="105"/>
    </location>
</feature>
<protein>
    <submittedName>
        <fullName evidence="3">KinB-signaling pathway activation protein</fullName>
    </submittedName>
</protein>
<dbReference type="Proteomes" id="UP001597502">
    <property type="component" value="Unassembled WGS sequence"/>
</dbReference>
<reference evidence="4" key="1">
    <citation type="journal article" date="2019" name="Int. J. Syst. Evol. Microbiol.">
        <title>The Global Catalogue of Microorganisms (GCM) 10K type strain sequencing project: providing services to taxonomists for standard genome sequencing and annotation.</title>
        <authorList>
            <consortium name="The Broad Institute Genomics Platform"/>
            <consortium name="The Broad Institute Genome Sequencing Center for Infectious Disease"/>
            <person name="Wu L."/>
            <person name="Ma J."/>
        </authorList>
    </citation>
    <scope>NUCLEOTIDE SEQUENCE [LARGE SCALE GENOMIC DNA]</scope>
    <source>
        <strain evidence="4">TISTR 1535</strain>
    </source>
</reference>
<feature type="region of interest" description="Disordered" evidence="1">
    <location>
        <begin position="197"/>
        <end position="216"/>
    </location>
</feature>
<evidence type="ECO:0000313" key="3">
    <source>
        <dbReference type="EMBL" id="MFD2761947.1"/>
    </source>
</evidence>
<evidence type="ECO:0000256" key="1">
    <source>
        <dbReference type="SAM" id="MobiDB-lite"/>
    </source>
</evidence>
<name>A0ABW5VBB2_9BACI</name>
<evidence type="ECO:0000313" key="4">
    <source>
        <dbReference type="Proteomes" id="UP001597502"/>
    </source>
</evidence>
<proteinExistence type="predicted"/>
<feature type="compositionally biased region" description="Polar residues" evidence="1">
    <location>
        <begin position="197"/>
        <end position="207"/>
    </location>
</feature>
<feature type="transmembrane region" description="Helical" evidence="2">
    <location>
        <begin position="170"/>
        <end position="189"/>
    </location>
</feature>
<sequence length="216" mass="23846">MDSRKVTGLFFKTLMIGGVAGLITSFFVKSASYANNLNPFDFLELAGLVVFFLGLGFVFSVISQTGFFAYLFINQFGLSLFRSFWPTVQVLLIAFVMFDLVYFPYTSTEGSISIFWLILMAAAIFGYGWIVSTIKARATNRKAFIPALFLMVVITSVEWVPGLRTSGTDYAWLMIIPLLVCNTYQLLILHKLTGSVKSSAGNNSGQKSAKAAPKKT</sequence>
<keyword evidence="2" id="KW-1133">Transmembrane helix</keyword>
<feature type="transmembrane region" description="Helical" evidence="2">
    <location>
        <begin position="9"/>
        <end position="28"/>
    </location>
</feature>
<evidence type="ECO:0000256" key="2">
    <source>
        <dbReference type="SAM" id="Phobius"/>
    </source>
</evidence>
<feature type="transmembrane region" description="Helical" evidence="2">
    <location>
        <begin position="143"/>
        <end position="164"/>
    </location>
</feature>
<dbReference type="Pfam" id="PF14089">
    <property type="entry name" value="KbaA"/>
    <property type="match status" value="1"/>
</dbReference>
<organism evidence="3 4">
    <name type="scientific">Lentibacillus juripiscarius</name>
    <dbReference type="NCBI Taxonomy" id="257446"/>
    <lineage>
        <taxon>Bacteria</taxon>
        <taxon>Bacillati</taxon>
        <taxon>Bacillota</taxon>
        <taxon>Bacilli</taxon>
        <taxon>Bacillales</taxon>
        <taxon>Bacillaceae</taxon>
        <taxon>Lentibacillus</taxon>
    </lineage>
</organism>
<dbReference type="EMBL" id="JBHUNA010000031">
    <property type="protein sequence ID" value="MFD2761947.1"/>
    <property type="molecule type" value="Genomic_DNA"/>
</dbReference>
<feature type="transmembrane region" description="Helical" evidence="2">
    <location>
        <begin position="48"/>
        <end position="72"/>
    </location>
</feature>
<feature type="transmembrane region" description="Helical" evidence="2">
    <location>
        <begin position="111"/>
        <end position="131"/>
    </location>
</feature>
<dbReference type="RefSeq" id="WP_382394962.1">
    <property type="nucleotide sequence ID" value="NZ_JBHUNA010000031.1"/>
</dbReference>
<comment type="caution">
    <text evidence="3">The sequence shown here is derived from an EMBL/GenBank/DDBJ whole genome shotgun (WGS) entry which is preliminary data.</text>
</comment>
<dbReference type="InterPro" id="IPR024164">
    <property type="entry name" value="KinB-signalling_activ"/>
</dbReference>